<protein>
    <submittedName>
        <fullName evidence="4">Uncharacterized protein</fullName>
    </submittedName>
</protein>
<dbReference type="CDD" id="cd02440">
    <property type="entry name" value="AdoMet_MTases"/>
    <property type="match status" value="1"/>
</dbReference>
<name>A0A7R8WHE0_9CRUS</name>
<evidence type="ECO:0000256" key="1">
    <source>
        <dbReference type="ARBA" id="ARBA00008361"/>
    </source>
</evidence>
<dbReference type="PANTHER" id="PTHR44942:SF4">
    <property type="entry name" value="METHYLTRANSFERASE TYPE 11 DOMAIN-CONTAINING PROTEIN"/>
    <property type="match status" value="1"/>
</dbReference>
<comment type="similarity">
    <text evidence="1">Belongs to the methyltransferase superfamily.</text>
</comment>
<keyword evidence="3" id="KW-0808">Transferase</keyword>
<dbReference type="InterPro" id="IPR013216">
    <property type="entry name" value="Methyltransf_11"/>
</dbReference>
<dbReference type="InterPro" id="IPR029063">
    <property type="entry name" value="SAM-dependent_MTases_sf"/>
</dbReference>
<gene>
    <name evidence="4" type="ORF">CTOB1V02_LOCUS9557</name>
</gene>
<dbReference type="EMBL" id="OB663798">
    <property type="protein sequence ID" value="CAD7231713.1"/>
    <property type="molecule type" value="Genomic_DNA"/>
</dbReference>
<evidence type="ECO:0000256" key="3">
    <source>
        <dbReference type="ARBA" id="ARBA00022679"/>
    </source>
</evidence>
<keyword evidence="2" id="KW-0489">Methyltransferase</keyword>
<dbReference type="SUPFAM" id="SSF53335">
    <property type="entry name" value="S-adenosyl-L-methionine-dependent methyltransferases"/>
    <property type="match status" value="1"/>
</dbReference>
<proteinExistence type="inferred from homology"/>
<dbReference type="GO" id="GO:0032259">
    <property type="term" value="P:methylation"/>
    <property type="evidence" value="ECO:0007669"/>
    <property type="project" value="UniProtKB-KW"/>
</dbReference>
<dbReference type="Gene3D" id="3.40.50.150">
    <property type="entry name" value="Vaccinia Virus protein VP39"/>
    <property type="match status" value="1"/>
</dbReference>
<reference evidence="4" key="1">
    <citation type="submission" date="2020-11" db="EMBL/GenBank/DDBJ databases">
        <authorList>
            <person name="Tran Van P."/>
        </authorList>
    </citation>
    <scope>NUCLEOTIDE SEQUENCE</scope>
</reference>
<dbReference type="Pfam" id="PF08241">
    <property type="entry name" value="Methyltransf_11"/>
    <property type="match status" value="1"/>
</dbReference>
<dbReference type="OrthoDB" id="6370125at2759"/>
<dbReference type="PANTHER" id="PTHR44942">
    <property type="entry name" value="METHYLTRANSF_11 DOMAIN-CONTAINING PROTEIN"/>
    <property type="match status" value="1"/>
</dbReference>
<accession>A0A7R8WHE0</accession>
<evidence type="ECO:0000256" key="2">
    <source>
        <dbReference type="ARBA" id="ARBA00022603"/>
    </source>
</evidence>
<dbReference type="AlphaFoldDB" id="A0A7R8WHE0"/>
<evidence type="ECO:0000313" key="4">
    <source>
        <dbReference type="EMBL" id="CAD7231713.1"/>
    </source>
</evidence>
<organism evidence="4">
    <name type="scientific">Cyprideis torosa</name>
    <dbReference type="NCBI Taxonomy" id="163714"/>
    <lineage>
        <taxon>Eukaryota</taxon>
        <taxon>Metazoa</taxon>
        <taxon>Ecdysozoa</taxon>
        <taxon>Arthropoda</taxon>
        <taxon>Crustacea</taxon>
        <taxon>Oligostraca</taxon>
        <taxon>Ostracoda</taxon>
        <taxon>Podocopa</taxon>
        <taxon>Podocopida</taxon>
        <taxon>Cytherocopina</taxon>
        <taxon>Cytheroidea</taxon>
        <taxon>Cytherideidae</taxon>
        <taxon>Cyprideis</taxon>
    </lineage>
</organism>
<dbReference type="GO" id="GO:0008757">
    <property type="term" value="F:S-adenosylmethionine-dependent methyltransferase activity"/>
    <property type="evidence" value="ECO:0007669"/>
    <property type="project" value="InterPro"/>
</dbReference>
<sequence length="276" mass="31446">MEHRKFETKDHAKGYAQWRPQPPVAVAEAMVQFTSAGKKIELACDVACGSGQLTFVLAPFCQRIVGLYISPAQIQEAEIRLKNNPEKFTGVSFKVSSGYNLPFSDSSVDLVTVNQAIHWFDLDRFYAEVDRVLKPGGVLSISSHKVYTLEERGRSPSENARLNDLVVRFREEHLERYNSVHMVDFTDPCFPSPWKESETVILEEPCFVTVHENIPVQAFLNRLQTLSTFQELKETEGHEKAKTILKDLVASMNLKHPDDGLKVINPYHVLLRRKPY</sequence>
<dbReference type="InterPro" id="IPR051052">
    <property type="entry name" value="Diverse_substrate_MTase"/>
</dbReference>